<name>A0ABV7D9E3_9HYPH</name>
<accession>A0ABV7D9E3</accession>
<protein>
    <submittedName>
        <fullName evidence="1">DUF4156 domain-containing protein</fullName>
    </submittedName>
</protein>
<evidence type="ECO:0000313" key="2">
    <source>
        <dbReference type="Proteomes" id="UP001595377"/>
    </source>
</evidence>
<keyword evidence="2" id="KW-1185">Reference proteome</keyword>
<proteinExistence type="predicted"/>
<dbReference type="EMBL" id="JBHRSP010000001">
    <property type="protein sequence ID" value="MFC3071485.1"/>
    <property type="molecule type" value="Genomic_DNA"/>
</dbReference>
<comment type="caution">
    <text evidence="1">The sequence shown here is derived from an EMBL/GenBank/DDBJ whole genome shotgun (WGS) entry which is preliminary data.</text>
</comment>
<dbReference type="RefSeq" id="WP_371747760.1">
    <property type="nucleotide sequence ID" value="NZ_JANFDG010000016.1"/>
</dbReference>
<dbReference type="Pfam" id="PF13698">
    <property type="entry name" value="DUF4156"/>
    <property type="match status" value="1"/>
</dbReference>
<organism evidence="1 2">
    <name type="scientific">Shinella pollutisoli</name>
    <dbReference type="NCBI Taxonomy" id="2250594"/>
    <lineage>
        <taxon>Bacteria</taxon>
        <taxon>Pseudomonadati</taxon>
        <taxon>Pseudomonadota</taxon>
        <taxon>Alphaproteobacteria</taxon>
        <taxon>Hyphomicrobiales</taxon>
        <taxon>Rhizobiaceae</taxon>
        <taxon>Shinella</taxon>
    </lineage>
</organism>
<dbReference type="Proteomes" id="UP001595377">
    <property type="component" value="Unassembled WGS sequence"/>
</dbReference>
<dbReference type="InterPro" id="IPR025294">
    <property type="entry name" value="DUF4156"/>
</dbReference>
<reference evidence="2" key="1">
    <citation type="journal article" date="2019" name="Int. J. Syst. Evol. Microbiol.">
        <title>The Global Catalogue of Microorganisms (GCM) 10K type strain sequencing project: providing services to taxonomists for standard genome sequencing and annotation.</title>
        <authorList>
            <consortium name="The Broad Institute Genomics Platform"/>
            <consortium name="The Broad Institute Genome Sequencing Center for Infectious Disease"/>
            <person name="Wu L."/>
            <person name="Ma J."/>
        </authorList>
    </citation>
    <scope>NUCLEOTIDE SEQUENCE [LARGE SCALE GENOMIC DNA]</scope>
    <source>
        <strain evidence="2">KCTC 52677</strain>
    </source>
</reference>
<evidence type="ECO:0000313" key="1">
    <source>
        <dbReference type="EMBL" id="MFC3071485.1"/>
    </source>
</evidence>
<sequence length="153" mass="15809">MWPAPLPSRLASTPRWSGDGLLPVRLPWLLQQFCNARLPSRGSGGAANASVVRSVVDGSRAACATAGPTTDSVRVAVADQEVVACSYVGDVRGDHNLYGGAMVQIAINDATAQIKNQTAKLGGNTVLITSSVAHWAGANMSGKAYRCANSASQ</sequence>
<gene>
    <name evidence="1" type="ORF">ACFOHH_00025</name>
</gene>